<evidence type="ECO:0000313" key="9">
    <source>
        <dbReference type="Proteomes" id="UP000014680"/>
    </source>
</evidence>
<proteinExistence type="predicted"/>
<dbReference type="Pfam" id="PF03798">
    <property type="entry name" value="TRAM_LAG1_CLN8"/>
    <property type="match status" value="1"/>
</dbReference>
<organism evidence="8 9">
    <name type="scientific">Entamoeba invadens IP1</name>
    <dbReference type="NCBI Taxonomy" id="370355"/>
    <lineage>
        <taxon>Eukaryota</taxon>
        <taxon>Amoebozoa</taxon>
        <taxon>Evosea</taxon>
        <taxon>Archamoebae</taxon>
        <taxon>Mastigamoebida</taxon>
        <taxon>Entamoebidae</taxon>
        <taxon>Entamoeba</taxon>
    </lineage>
</organism>
<evidence type="ECO:0000313" key="8">
    <source>
        <dbReference type="EMBL" id="ELP87436.1"/>
    </source>
</evidence>
<evidence type="ECO:0000256" key="2">
    <source>
        <dbReference type="ARBA" id="ARBA00022692"/>
    </source>
</evidence>
<dbReference type="OMA" id="THAAEFK"/>
<name>A0A0A1U6K1_ENTIV</name>
<dbReference type="OrthoDB" id="537032at2759"/>
<keyword evidence="9" id="KW-1185">Reference proteome</keyword>
<evidence type="ECO:0000256" key="6">
    <source>
        <dbReference type="SAM" id="Phobius"/>
    </source>
</evidence>
<accession>A0A0A1U6K1</accession>
<dbReference type="VEuPathDB" id="AmoebaDB:EIN_097030"/>
<dbReference type="RefSeq" id="XP_004254207.1">
    <property type="nucleotide sequence ID" value="XM_004254159.1"/>
</dbReference>
<dbReference type="InterPro" id="IPR006634">
    <property type="entry name" value="TLC-dom"/>
</dbReference>
<feature type="transmembrane region" description="Helical" evidence="6">
    <location>
        <begin position="281"/>
        <end position="306"/>
    </location>
</feature>
<gene>
    <name evidence="8" type="ORF">EIN_097030</name>
</gene>
<reference evidence="8 9" key="1">
    <citation type="submission" date="2012-10" db="EMBL/GenBank/DDBJ databases">
        <authorList>
            <person name="Zafar N."/>
            <person name="Inman J."/>
            <person name="Hall N."/>
            <person name="Lorenzi H."/>
            <person name="Caler E."/>
        </authorList>
    </citation>
    <scope>NUCLEOTIDE SEQUENCE [LARGE SCALE GENOMIC DNA]</scope>
    <source>
        <strain evidence="8 9">IP1</strain>
    </source>
</reference>
<feature type="transmembrane region" description="Helical" evidence="6">
    <location>
        <begin position="105"/>
        <end position="125"/>
    </location>
</feature>
<dbReference type="GO" id="GO:0046513">
    <property type="term" value="P:ceramide biosynthetic process"/>
    <property type="evidence" value="ECO:0007669"/>
    <property type="project" value="InterPro"/>
</dbReference>
<keyword evidence="2 5" id="KW-0812">Transmembrane</keyword>
<feature type="domain" description="TLC" evidence="7">
    <location>
        <begin position="100"/>
        <end position="314"/>
    </location>
</feature>
<evidence type="ECO:0000259" key="7">
    <source>
        <dbReference type="PROSITE" id="PS50922"/>
    </source>
</evidence>
<sequence length="327" mass="38478">MKVPSQLKVWSQMSKQDQINVIQIFVILPFVLLCIPSSFGRSEQYDTFPSPFNLLWFVPFFTMIYTLRVILAENLFLKLGEKIVVYKQEWTPEIRQVRVQRFSICFFKACYFFFTTPMGILLFRYEDWFPSQLYGKGAQNLDLMWEDFPFQLPTWKLTFFYCWELGYHFHSLVHHMSSEKRADYFENLLHHVATVFLIVFSYLNNCGRCGVLVLILHDLVDMIMYFAKSVNDIKTQIPAYISFALLAYSFPKFRIYFLGGYLIPAAGGCIKYVPSDLQGGFMVYCLIMSLLCVLLVLHIYWFFLILQMIYKIVTQKGRIADPHTVGN</sequence>
<feature type="transmembrane region" description="Helical" evidence="6">
    <location>
        <begin position="54"/>
        <end position="77"/>
    </location>
</feature>
<dbReference type="GO" id="GO:0016020">
    <property type="term" value="C:membrane"/>
    <property type="evidence" value="ECO:0007669"/>
    <property type="project" value="UniProtKB-SubCell"/>
</dbReference>
<dbReference type="EMBL" id="KB206860">
    <property type="protein sequence ID" value="ELP87436.1"/>
    <property type="molecule type" value="Genomic_DNA"/>
</dbReference>
<protein>
    <submittedName>
        <fullName evidence="8">Longevity assurance factor, putative</fullName>
    </submittedName>
</protein>
<keyword evidence="3 6" id="KW-1133">Transmembrane helix</keyword>
<feature type="transmembrane region" description="Helical" evidence="6">
    <location>
        <begin position="21"/>
        <end position="39"/>
    </location>
</feature>
<dbReference type="GeneID" id="14886154"/>
<dbReference type="PANTHER" id="PTHR12560:SF0">
    <property type="entry name" value="LD18904P"/>
    <property type="match status" value="1"/>
</dbReference>
<dbReference type="GO" id="GO:0050291">
    <property type="term" value="F:sphingosine N-acyltransferase activity"/>
    <property type="evidence" value="ECO:0007669"/>
    <property type="project" value="InterPro"/>
</dbReference>
<dbReference type="PROSITE" id="PS50922">
    <property type="entry name" value="TLC"/>
    <property type="match status" value="1"/>
</dbReference>
<dbReference type="KEGG" id="eiv:EIN_097030"/>
<dbReference type="SMART" id="SM00724">
    <property type="entry name" value="TLC"/>
    <property type="match status" value="1"/>
</dbReference>
<comment type="subcellular location">
    <subcellularLocation>
        <location evidence="1">Membrane</location>
        <topology evidence="1">Multi-pass membrane protein</topology>
    </subcellularLocation>
</comment>
<dbReference type="InterPro" id="IPR016439">
    <property type="entry name" value="Lag1/Lac1-like"/>
</dbReference>
<dbReference type="AlphaFoldDB" id="A0A0A1U6K1"/>
<dbReference type="Proteomes" id="UP000014680">
    <property type="component" value="Unassembled WGS sequence"/>
</dbReference>
<evidence type="ECO:0000256" key="3">
    <source>
        <dbReference type="ARBA" id="ARBA00022989"/>
    </source>
</evidence>
<evidence type="ECO:0000256" key="1">
    <source>
        <dbReference type="ARBA" id="ARBA00004141"/>
    </source>
</evidence>
<dbReference type="PANTHER" id="PTHR12560">
    <property type="entry name" value="LONGEVITY ASSURANCE FACTOR 1 LAG1"/>
    <property type="match status" value="1"/>
</dbReference>
<keyword evidence="4 5" id="KW-0472">Membrane</keyword>
<evidence type="ECO:0000256" key="4">
    <source>
        <dbReference type="ARBA" id="ARBA00023136"/>
    </source>
</evidence>
<evidence type="ECO:0000256" key="5">
    <source>
        <dbReference type="PROSITE-ProRule" id="PRU00205"/>
    </source>
</evidence>